<dbReference type="Pfam" id="PF17678">
    <property type="entry name" value="Glyco_hydro_92N"/>
    <property type="match status" value="1"/>
</dbReference>
<evidence type="ECO:0000256" key="2">
    <source>
        <dbReference type="ARBA" id="ARBA00023157"/>
    </source>
</evidence>
<evidence type="ECO:0000313" key="5">
    <source>
        <dbReference type="EMBL" id="CAK0904634.1"/>
    </source>
</evidence>
<dbReference type="Gene3D" id="1.20.1610.10">
    <property type="entry name" value="alpha-1,2-mannosidases domains"/>
    <property type="match status" value="1"/>
</dbReference>
<feature type="chain" id="PRO_5045553355" description="Apple domain-containing protein" evidence="3">
    <location>
        <begin position="32"/>
        <end position="864"/>
    </location>
</feature>
<evidence type="ECO:0000259" key="4">
    <source>
        <dbReference type="SMART" id="SM00223"/>
    </source>
</evidence>
<proteinExistence type="predicted"/>
<dbReference type="Gene3D" id="1.20.1050.60">
    <property type="entry name" value="alpha-1,2-mannosidase"/>
    <property type="match status" value="1"/>
</dbReference>
<dbReference type="InterPro" id="IPR041371">
    <property type="entry name" value="GH92_N"/>
</dbReference>
<dbReference type="InterPro" id="IPR050883">
    <property type="entry name" value="PNGase"/>
</dbReference>
<feature type="domain" description="Apple" evidence="4">
    <location>
        <begin position="254"/>
        <end position="328"/>
    </location>
</feature>
<reference evidence="5" key="1">
    <citation type="submission" date="2023-10" db="EMBL/GenBank/DDBJ databases">
        <authorList>
            <person name="Chen Y."/>
            <person name="Shah S."/>
            <person name="Dougan E. K."/>
            <person name="Thang M."/>
            <person name="Chan C."/>
        </authorList>
    </citation>
    <scope>NUCLEOTIDE SEQUENCE [LARGE SCALE GENOMIC DNA]</scope>
</reference>
<evidence type="ECO:0000256" key="3">
    <source>
        <dbReference type="SAM" id="SignalP"/>
    </source>
</evidence>
<accession>A0ABN9XWY2</accession>
<keyword evidence="6" id="KW-1185">Reference proteome</keyword>
<dbReference type="SMART" id="SM00223">
    <property type="entry name" value="APPLE"/>
    <property type="match status" value="1"/>
</dbReference>
<sequence>MANGCRLPPLPLLWFHTVPCFLLSVASGMSAEHPLEWVNPLAGAAGGQKAGQHHSAGNTLPLVARPWGFNHWAPVSTLDATSWWFDSTADTFHGIRCTHQPSPWIGDYAWFMLRPFLGWTSDEWLGFTSYQTAGAIRPYLIDITAGPYGVRTEFAPSEHGAVLRVTFPPSVPTDERRVCAWVPLGSGKDDEDEKRAKKTGTPTGECRGVGSGVVELTSRKYAQGVPEDADFAFFARLEAPGLRVQEIEEKAPDCFEHGIKYLRKDDGKMNMDKHPRSSESSAANCQARCARSEGCAFFTWWPDGGCHLLDARIKKEKGLGLFSGPARCPKAPDKGTPKVKRNCCFLLGDAEQALHALTSEVAGLSLEEVAAEGQRSWEEQLLQVQVLDAGPASRTTAWRLEVFYTSLYLGGVTDNGFWDTYRTVYPFLALAYPERLGELLEGWLNAYRQGGWLPKWASPGYRDSMTGTFADVVLADAILKNISGFDHSVAWEAMKKDSYQESGPKDSTRGKHGLSIYSEQGYIPVDAGIPEACSRTLDFAYADAAVSAAGRHFGSLFDPDQKLMGRRLKSGSFNAEAAGVWGNGFTEGSAWHHSFPAFNVSALAELHGGGEMLLQRLWDLLAAPSFFEVGSYKGEIHEMREMRMMSMGQYAHNNQPGHHLLYLFAMLGDHNVTAQLVRQVLTRGYFMEGYSGDEDNGEMGAWFVLSALGLYAAATGTTDEYVLGAVPLFPRTLLRSLDVTVEAPSAAEESPAVLQVLWRSAPLARPAVRYASLRLGGVLHWVSPGDAKYSVVASRLRGALHGAMRRAKQLERAVASAPAPQPEQVPGAGPGPTPRLLAVLPALALGSFCCQQWRARGEGEEKGE</sequence>
<dbReference type="SUPFAM" id="SSF48208">
    <property type="entry name" value="Six-hairpin glycosidases"/>
    <property type="match status" value="1"/>
</dbReference>
<comment type="caution">
    <text evidence="5">The sequence shown here is derived from an EMBL/GenBank/DDBJ whole genome shotgun (WGS) entry which is preliminary data.</text>
</comment>
<evidence type="ECO:0000256" key="1">
    <source>
        <dbReference type="ARBA" id="ARBA00022737"/>
    </source>
</evidence>
<gene>
    <name evidence="5" type="ORF">PCOR1329_LOCUS80588</name>
</gene>
<dbReference type="Proteomes" id="UP001189429">
    <property type="component" value="Unassembled WGS sequence"/>
</dbReference>
<dbReference type="Gene3D" id="2.70.98.10">
    <property type="match status" value="1"/>
</dbReference>
<dbReference type="InterPro" id="IPR012939">
    <property type="entry name" value="Glyco_hydro_92"/>
</dbReference>
<dbReference type="SUPFAM" id="SSF57414">
    <property type="entry name" value="Hairpin loop containing domain-like"/>
    <property type="match status" value="1"/>
</dbReference>
<protein>
    <recommendedName>
        <fullName evidence="4">Apple domain-containing protein</fullName>
    </recommendedName>
</protein>
<feature type="signal peptide" evidence="3">
    <location>
        <begin position="1"/>
        <end position="31"/>
    </location>
</feature>
<keyword evidence="1" id="KW-0677">Repeat</keyword>
<organism evidence="5 6">
    <name type="scientific">Prorocentrum cordatum</name>
    <dbReference type="NCBI Taxonomy" id="2364126"/>
    <lineage>
        <taxon>Eukaryota</taxon>
        <taxon>Sar</taxon>
        <taxon>Alveolata</taxon>
        <taxon>Dinophyceae</taxon>
        <taxon>Prorocentrales</taxon>
        <taxon>Prorocentraceae</taxon>
        <taxon>Prorocentrum</taxon>
    </lineage>
</organism>
<dbReference type="PANTHER" id="PTHR12143:SF43">
    <property type="entry name" value="PUTATIVE-RELATED"/>
    <property type="match status" value="1"/>
</dbReference>
<dbReference type="Pfam" id="PF07971">
    <property type="entry name" value="Glyco_hydro_92"/>
    <property type="match status" value="1"/>
</dbReference>
<dbReference type="InterPro" id="IPR008928">
    <property type="entry name" value="6-hairpin_glycosidase_sf"/>
</dbReference>
<dbReference type="Gene3D" id="3.50.4.10">
    <property type="entry name" value="Hepatocyte Growth Factor"/>
    <property type="match status" value="1"/>
</dbReference>
<dbReference type="InterPro" id="IPR000177">
    <property type="entry name" value="Apple"/>
</dbReference>
<keyword evidence="3" id="KW-0732">Signal</keyword>
<dbReference type="InterPro" id="IPR014718">
    <property type="entry name" value="GH-type_carb-bd"/>
</dbReference>
<dbReference type="EMBL" id="CAUYUJ010021430">
    <property type="protein sequence ID" value="CAK0904634.1"/>
    <property type="molecule type" value="Genomic_DNA"/>
</dbReference>
<name>A0ABN9XWY2_9DINO</name>
<keyword evidence="2" id="KW-1015">Disulfide bond</keyword>
<dbReference type="PANTHER" id="PTHR12143">
    <property type="entry name" value="PEPTIDE N-GLYCANASE PNGASE -RELATED"/>
    <property type="match status" value="1"/>
</dbReference>
<evidence type="ECO:0000313" key="6">
    <source>
        <dbReference type="Proteomes" id="UP001189429"/>
    </source>
</evidence>